<dbReference type="Proteomes" id="UP000306196">
    <property type="component" value="Unassembled WGS sequence"/>
</dbReference>
<dbReference type="InterPro" id="IPR055396">
    <property type="entry name" value="DUF7088"/>
</dbReference>
<gene>
    <name evidence="6" type="ORF">FEM03_10675</name>
</gene>
<dbReference type="RefSeq" id="WP_138086236.1">
    <property type="nucleotide sequence ID" value="NZ_VAUV01000007.1"/>
</dbReference>
<keyword evidence="3" id="KW-0472">Membrane</keyword>
<evidence type="ECO:0000313" key="7">
    <source>
        <dbReference type="Proteomes" id="UP000306196"/>
    </source>
</evidence>
<keyword evidence="3" id="KW-1133">Transmembrane helix</keyword>
<evidence type="ECO:0000256" key="2">
    <source>
        <dbReference type="SAM" id="MobiDB-lite"/>
    </source>
</evidence>
<proteinExistence type="predicted"/>
<sequence>MKKSTSLLTLLLVTAIVVVLNYIVGGLRFGNARVDLTEKSIYTLSEGTKKIINGLNPDKPVAIRLYVTRDARLMPQGAQNYANTVEDLLLEFEEASNGKIKLEKIDPRPNTEDEDRAVADDVRGHVVNPEGDKAYFGLVVQCLQQKEVLDPGDETKLEYEVARALSKVSKTTRQVIGVMSPMPIAGPEFNFPAMMQQQNQPQPWLAIKQLRLDYDVREVPSSGEPVDADVNVLLVLHPADISPKAEFAIDQFLLRGGKVIAAVDPQSLVSERYNNPGQLGRAPSTSVGPNSDLPTLFKAWGIGYSKNLVVADMTLRMAAGQGRAQPTFLNIGGEFLNRDELVTTSLDRVDMYSAGAFNIEKKEGLTAATLVQSSENSELIDSAIAEKARNEGLTNFQASGKQRNLVVRLTGKFRTAFPDGPPPDKTPSDNMPKLPGETGGAEQDAGAPATATATEAKPAAEAASAPVAAPAPDPTPAPTPAPVVSEPATPAPAPASPPAPAPAPEVAAEPPAAAPETKPAAATADAKPAYLKESQGGEGVVFLLSDVDMLYEGTYLAQDRSGRMLNGNLPLLLNMVEMLAGGVDLIAVRSRASTGRPFTRIEKLNSQVEAEYRPLIEQRNQKLNEIVQKIADMGGVKEEQGMVVLNMNQAQRKQLIDEQVNIQKEVRELQKAQNRRKERLEMTITLLNLLAVPALVIAFGVVIAVRRRAMQAAR</sequence>
<comment type="caution">
    <text evidence="6">The sequence shown here is derived from an EMBL/GenBank/DDBJ whole genome shotgun (WGS) entry which is preliminary data.</text>
</comment>
<feature type="domain" description="DUF7088" evidence="5">
    <location>
        <begin position="39"/>
        <end position="140"/>
    </location>
</feature>
<keyword evidence="1" id="KW-0175">Coiled coil</keyword>
<evidence type="ECO:0000256" key="3">
    <source>
        <dbReference type="SAM" id="Phobius"/>
    </source>
</evidence>
<dbReference type="InterPro" id="IPR019196">
    <property type="entry name" value="ABC_transp_unknown"/>
</dbReference>
<feature type="compositionally biased region" description="Pro residues" evidence="2">
    <location>
        <begin position="489"/>
        <end position="503"/>
    </location>
</feature>
<feature type="compositionally biased region" description="Low complexity" evidence="2">
    <location>
        <begin position="504"/>
        <end position="526"/>
    </location>
</feature>
<feature type="compositionally biased region" description="Low complexity" evidence="2">
    <location>
        <begin position="447"/>
        <end position="468"/>
    </location>
</feature>
<dbReference type="AlphaFoldDB" id="A0A5R8KFM9"/>
<organism evidence="6 7">
    <name type="scientific">Phragmitibacter flavus</name>
    <dbReference type="NCBI Taxonomy" id="2576071"/>
    <lineage>
        <taxon>Bacteria</taxon>
        <taxon>Pseudomonadati</taxon>
        <taxon>Verrucomicrobiota</taxon>
        <taxon>Verrucomicrobiia</taxon>
        <taxon>Verrucomicrobiales</taxon>
        <taxon>Verrucomicrobiaceae</taxon>
        <taxon>Phragmitibacter</taxon>
    </lineage>
</organism>
<keyword evidence="7" id="KW-1185">Reference proteome</keyword>
<feature type="compositionally biased region" description="Pro residues" evidence="2">
    <location>
        <begin position="469"/>
        <end position="481"/>
    </location>
</feature>
<evidence type="ECO:0000313" key="6">
    <source>
        <dbReference type="EMBL" id="TLD70765.1"/>
    </source>
</evidence>
<feature type="domain" description="ABC-type uncharacterised transport system" evidence="4">
    <location>
        <begin position="174"/>
        <end position="427"/>
    </location>
</feature>
<accession>A0A5R8KFM9</accession>
<reference evidence="6 7" key="1">
    <citation type="submission" date="2019-05" db="EMBL/GenBank/DDBJ databases">
        <title>Verrucobacter flavum gen. nov., sp. nov. a new member of the family Verrucomicrobiaceae.</title>
        <authorList>
            <person name="Szuroczki S."/>
            <person name="Abbaszade G."/>
            <person name="Szabo A."/>
            <person name="Felfoldi T."/>
            <person name="Schumann P."/>
            <person name="Boka K."/>
            <person name="Keki Z."/>
            <person name="Toumi M."/>
            <person name="Toth E."/>
        </authorList>
    </citation>
    <scope>NUCLEOTIDE SEQUENCE [LARGE SCALE GENOMIC DNA]</scope>
    <source>
        <strain evidence="6 7">MG-N-17</strain>
    </source>
</reference>
<evidence type="ECO:0000259" key="5">
    <source>
        <dbReference type="Pfam" id="PF23357"/>
    </source>
</evidence>
<feature type="coiled-coil region" evidence="1">
    <location>
        <begin position="652"/>
        <end position="682"/>
    </location>
</feature>
<feature type="transmembrane region" description="Helical" evidence="3">
    <location>
        <begin position="684"/>
        <end position="705"/>
    </location>
</feature>
<dbReference type="Pfam" id="PF09822">
    <property type="entry name" value="ABC_transp_aux"/>
    <property type="match status" value="1"/>
</dbReference>
<feature type="region of interest" description="Disordered" evidence="2">
    <location>
        <begin position="413"/>
        <end position="526"/>
    </location>
</feature>
<dbReference type="OrthoDB" id="9777219at2"/>
<dbReference type="Pfam" id="PF23357">
    <property type="entry name" value="DUF7088"/>
    <property type="match status" value="1"/>
</dbReference>
<evidence type="ECO:0000259" key="4">
    <source>
        <dbReference type="Pfam" id="PF09822"/>
    </source>
</evidence>
<dbReference type="EMBL" id="VAUV01000007">
    <property type="protein sequence ID" value="TLD70765.1"/>
    <property type="molecule type" value="Genomic_DNA"/>
</dbReference>
<keyword evidence="3" id="KW-0812">Transmembrane</keyword>
<evidence type="ECO:0000256" key="1">
    <source>
        <dbReference type="SAM" id="Coils"/>
    </source>
</evidence>
<protein>
    <submittedName>
        <fullName evidence="6">Uncharacterized protein</fullName>
    </submittedName>
</protein>
<name>A0A5R8KFM9_9BACT</name>